<accession>A0A1H7MAX7</accession>
<dbReference type="Proteomes" id="UP000186015">
    <property type="component" value="Unassembled WGS sequence"/>
</dbReference>
<reference evidence="1 2" key="1">
    <citation type="submission" date="2016-10" db="EMBL/GenBank/DDBJ databases">
        <authorList>
            <person name="de Groot N.N."/>
        </authorList>
    </citation>
    <scope>NUCLEOTIDE SEQUENCE [LARGE SCALE GENOMIC DNA]</scope>
    <source>
        <strain evidence="1 2">KH2T6</strain>
    </source>
</reference>
<protein>
    <submittedName>
        <fullName evidence="1">Uncharacterized protein</fullName>
    </submittedName>
</protein>
<gene>
    <name evidence="1" type="ORF">SAMN05216469_11132</name>
</gene>
<dbReference type="RefSeq" id="WP_074834092.1">
    <property type="nucleotide sequence ID" value="NZ_FOAT01000011.1"/>
</dbReference>
<dbReference type="EMBL" id="FOAT01000011">
    <property type="protein sequence ID" value="SEL07885.1"/>
    <property type="molecule type" value="Genomic_DNA"/>
</dbReference>
<dbReference type="AlphaFoldDB" id="A0A1H7MAX7"/>
<dbReference type="OrthoDB" id="1821624at2"/>
<sequence length="179" mass="20905">MKNKDYLKSIIRYIEDNEELADYLSGECDFDIEDDEELADDLNFLTENTESNYKLEPFACDGEGGIYALLDGEMVGMIDSEGQAGIIAKNIRDFFSIIIHCGCLEDFGKFDWLEDPDEFSEHFIEIEDDFLEDFSEEFQLENDMQKIYQMFREAVLTQPQLKITATSSDYEDYQQIFEM</sequence>
<evidence type="ECO:0000313" key="1">
    <source>
        <dbReference type="EMBL" id="SEL07885.1"/>
    </source>
</evidence>
<organism evidence="1 2">
    <name type="scientific">Ruminococcus albus</name>
    <dbReference type="NCBI Taxonomy" id="1264"/>
    <lineage>
        <taxon>Bacteria</taxon>
        <taxon>Bacillati</taxon>
        <taxon>Bacillota</taxon>
        <taxon>Clostridia</taxon>
        <taxon>Eubacteriales</taxon>
        <taxon>Oscillospiraceae</taxon>
        <taxon>Ruminococcus</taxon>
    </lineage>
</organism>
<name>A0A1H7MAX7_RUMAL</name>
<proteinExistence type="predicted"/>
<evidence type="ECO:0000313" key="2">
    <source>
        <dbReference type="Proteomes" id="UP000186015"/>
    </source>
</evidence>